<dbReference type="AlphaFoldDB" id="A0A4Y2AY84"/>
<protein>
    <submittedName>
        <fullName evidence="1">Uncharacterized protein</fullName>
    </submittedName>
</protein>
<comment type="caution">
    <text evidence="1">The sequence shown here is derived from an EMBL/GenBank/DDBJ whole genome shotgun (WGS) entry which is preliminary data.</text>
</comment>
<keyword evidence="2" id="KW-1185">Reference proteome</keyword>
<name>A0A4Y2AY84_ARAVE</name>
<organism evidence="1 2">
    <name type="scientific">Araneus ventricosus</name>
    <name type="common">Orbweaver spider</name>
    <name type="synonym">Epeira ventricosa</name>
    <dbReference type="NCBI Taxonomy" id="182803"/>
    <lineage>
        <taxon>Eukaryota</taxon>
        <taxon>Metazoa</taxon>
        <taxon>Ecdysozoa</taxon>
        <taxon>Arthropoda</taxon>
        <taxon>Chelicerata</taxon>
        <taxon>Arachnida</taxon>
        <taxon>Araneae</taxon>
        <taxon>Araneomorphae</taxon>
        <taxon>Entelegynae</taxon>
        <taxon>Araneoidea</taxon>
        <taxon>Araneidae</taxon>
        <taxon>Araneus</taxon>
    </lineage>
</organism>
<accession>A0A4Y2AY84</accession>
<evidence type="ECO:0000313" key="2">
    <source>
        <dbReference type="Proteomes" id="UP000499080"/>
    </source>
</evidence>
<dbReference type="Proteomes" id="UP000499080">
    <property type="component" value="Unassembled WGS sequence"/>
</dbReference>
<dbReference type="EMBL" id="BGPR01000037">
    <property type="protein sequence ID" value="GBL84517.1"/>
    <property type="molecule type" value="Genomic_DNA"/>
</dbReference>
<proteinExistence type="predicted"/>
<gene>
    <name evidence="1" type="ORF">AVEN_117256_1</name>
</gene>
<sequence length="102" mass="12301">MKRFPEPNLTITKRWEIIPPEEYAAVWEELSKKRPVRTYLMHQISMEKKTECSDHETDSEIHLEDKQVHKENSNSNQDMNVYMIHPFNPLNLLYHKNKTVYS</sequence>
<reference evidence="1 2" key="1">
    <citation type="journal article" date="2019" name="Sci. Rep.">
        <title>Orb-weaving spider Araneus ventricosus genome elucidates the spidroin gene catalogue.</title>
        <authorList>
            <person name="Kono N."/>
            <person name="Nakamura H."/>
            <person name="Ohtoshi R."/>
            <person name="Moran D.A.P."/>
            <person name="Shinohara A."/>
            <person name="Yoshida Y."/>
            <person name="Fujiwara M."/>
            <person name="Mori M."/>
            <person name="Tomita M."/>
            <person name="Arakawa K."/>
        </authorList>
    </citation>
    <scope>NUCLEOTIDE SEQUENCE [LARGE SCALE GENOMIC DNA]</scope>
</reference>
<evidence type="ECO:0000313" key="1">
    <source>
        <dbReference type="EMBL" id="GBL84517.1"/>
    </source>
</evidence>